<dbReference type="EMBL" id="LT549890">
    <property type="protein sequence ID" value="SAI84922.1"/>
    <property type="molecule type" value="Genomic_DNA"/>
</dbReference>
<keyword evidence="3" id="KW-0732">Signal</keyword>
<dbReference type="EMBL" id="CP050869">
    <property type="protein sequence ID" value="QPG49009.1"/>
    <property type="molecule type" value="Genomic_DNA"/>
</dbReference>
<evidence type="ECO:0000313" key="8">
    <source>
        <dbReference type="Proteomes" id="UP000076770"/>
    </source>
</evidence>
<dbReference type="Gene3D" id="3.40.190.10">
    <property type="entry name" value="Periplasmic binding protein-like II"/>
    <property type="match status" value="1"/>
</dbReference>
<organism evidence="7 8">
    <name type="scientific">Saccharolobus solfataricus</name>
    <name type="common">Sulfolobus solfataricus</name>
    <dbReference type="NCBI Taxonomy" id="2287"/>
    <lineage>
        <taxon>Archaea</taxon>
        <taxon>Thermoproteota</taxon>
        <taxon>Thermoprotei</taxon>
        <taxon>Sulfolobales</taxon>
        <taxon>Sulfolobaceae</taxon>
        <taxon>Saccharolobus</taxon>
    </lineage>
</organism>
<protein>
    <submittedName>
        <fullName evidence="7">Peptide ABC transporter substrate-binding protein</fullName>
    </submittedName>
</protein>
<gene>
    <name evidence="6" type="ORF">HFC64_02920</name>
    <name evidence="7" type="ORF">SSOP1_1368</name>
</gene>
<sequence>MYSVLSIKDKKIISLLILVATAISPIFAIAQSASSSPASTAITIISYNGNDANGILAFEHGQIAFYAYAVPPSEYTSLPPGAKPYLLPSTYYDILVNPLNTTFGFNPFQFQEVRFALNYIVNRTYFVDSILHGYGIPAISLYAGEPDVIHLQPTLSKYANVHYNFTYANETVYKVLTTHGAQYINGKWYYNGKPITVYVFVRTDATVRREYAEYFITQLQKLGFTVQQIQGNLQKEISVVYGSDPANTTWDILIEAWGGTYGYYDSSLAISLYSTLGASAPFSSYYGLSMGTYNDTKYESPLLLKEANELDNMSLIIAQSQFTSAQEYYQLYNEIVNLGINMSVRIGLGMSLTPIYALSNINGIYPSFAQSTLLSFQTYYSITNGSFPNVTIGVRYLSQGSANPGAGFTDAYTDEIGNALFTPSSLTVPGSGYPVPFIYTYKIVNITPHAVVSVPSNALWWNPTTQQVTKVPPNTTAQMAVIYNLAPVFNNDKWADGQNITLADIIYEYIVASEMSLNSSNPIYDSTASSVYAPALQTIKGFKIINSTAIEIWGNDWFFDPTEAVVSLFGAFNPLGYALAGGGYFPWQMYVGMKDVVAQGKAAWSEGTAQSKGIDWLNLVSPTDVGYITSALQNASATGYIPKSLQIVENLSGITLVTPQQAIAGYQAAINFMKTYGNGLIGDGPYILAAWNPSASPPYAKLVRNPYFHLVPPSNALALPTMYSISLSVPSTVLPGQTLTGTVMGTPSGSTTAIPSPNALVNIEILYPNGSIISSYQLMTNANGQFTFTVPSSLSPGSYLVTVSAYSNTSILINPVTYTLVVLPSITTTTSTTTTTTTITTTTTTSISTSVSTTTITSVSTVVSTLLSTVVSTVVSSASNVGYIAVIVVLIIIIIALAVLLFRRR</sequence>
<dbReference type="PANTHER" id="PTHR30290:SF9">
    <property type="entry name" value="OLIGOPEPTIDE-BINDING PROTEIN APPA"/>
    <property type="match status" value="1"/>
</dbReference>
<reference evidence="6 9" key="3">
    <citation type="journal article" date="2020" name="Nat. Commun.">
        <title>The structures of two archaeal type IV pili illuminate evolutionary relationships.</title>
        <authorList>
            <person name="Wang F."/>
            <person name="Baquero D.P."/>
            <person name="Su Z."/>
            <person name="Beltran L.C."/>
            <person name="Prangishvili D."/>
            <person name="Krupovic M."/>
            <person name="Egelman E.H."/>
        </authorList>
    </citation>
    <scope>NUCLEOTIDE SEQUENCE [LARGE SCALE GENOMIC DNA]</scope>
    <source>
        <strain evidence="6 9">POZ149</strain>
    </source>
</reference>
<dbReference type="InterPro" id="IPR000914">
    <property type="entry name" value="SBP_5_dom"/>
</dbReference>
<keyword evidence="4" id="KW-0472">Membrane</keyword>
<evidence type="ECO:0000256" key="4">
    <source>
        <dbReference type="SAM" id="Phobius"/>
    </source>
</evidence>
<dbReference type="Gene3D" id="3.10.105.10">
    <property type="entry name" value="Dipeptide-binding Protein, Domain 3"/>
    <property type="match status" value="1"/>
</dbReference>
<dbReference type="InterPro" id="IPR039424">
    <property type="entry name" value="SBP_5"/>
</dbReference>
<dbReference type="Proteomes" id="UP000076770">
    <property type="component" value="Chromosome i"/>
</dbReference>
<dbReference type="Pfam" id="PF00496">
    <property type="entry name" value="SBP_bac_5"/>
    <property type="match status" value="1"/>
</dbReference>
<reference evidence="8" key="1">
    <citation type="submission" date="2016-04" db="EMBL/GenBank/DDBJ databases">
        <authorList>
            <person name="Shah S.A."/>
            <person name="Garrett R.A."/>
        </authorList>
    </citation>
    <scope>NUCLEOTIDE SEQUENCE [LARGE SCALE GENOMIC DNA]</scope>
    <source>
        <strain evidence="8">ATCC 35091 / DSM 1616 / JCM 8930 / NBRC 15331 / P1</strain>
    </source>
</reference>
<accession>A0A157T0N3</accession>
<evidence type="ECO:0000313" key="7">
    <source>
        <dbReference type="EMBL" id="SAI84922.1"/>
    </source>
</evidence>
<keyword evidence="4" id="KW-0812">Transmembrane</keyword>
<dbReference type="SUPFAM" id="SSF53850">
    <property type="entry name" value="Periplasmic binding protein-like II"/>
    <property type="match status" value="1"/>
</dbReference>
<evidence type="ECO:0000313" key="9">
    <source>
        <dbReference type="Proteomes" id="UP000594632"/>
    </source>
</evidence>
<dbReference type="RefSeq" id="WP_063492779.1">
    <property type="nucleotide sequence ID" value="NZ_LT549890.1"/>
</dbReference>
<evidence type="ECO:0000256" key="3">
    <source>
        <dbReference type="ARBA" id="ARBA00022729"/>
    </source>
</evidence>
<proteinExistence type="inferred from homology"/>
<keyword evidence="2" id="KW-0813">Transport</keyword>
<feature type="transmembrane region" description="Helical" evidence="4">
    <location>
        <begin position="881"/>
        <end position="902"/>
    </location>
</feature>
<evidence type="ECO:0000313" key="6">
    <source>
        <dbReference type="EMBL" id="QPG49009.1"/>
    </source>
</evidence>
<evidence type="ECO:0000256" key="1">
    <source>
        <dbReference type="ARBA" id="ARBA00005695"/>
    </source>
</evidence>
<dbReference type="GO" id="GO:0015833">
    <property type="term" value="P:peptide transport"/>
    <property type="evidence" value="ECO:0007669"/>
    <property type="project" value="TreeGrafter"/>
</dbReference>
<reference evidence="7" key="2">
    <citation type="submission" date="2016-04" db="EMBL/GenBank/DDBJ databases">
        <authorList>
            <person name="Evans L.H."/>
            <person name="Alamgir A."/>
            <person name="Owens N."/>
            <person name="Weber N.D."/>
            <person name="Virtaneva K."/>
            <person name="Barbian K."/>
            <person name="Babar A."/>
            <person name="Rosenke K."/>
        </authorList>
    </citation>
    <scope>NUCLEOTIDE SEQUENCE</scope>
    <source>
        <strain evidence="7">P1</strain>
    </source>
</reference>
<comment type="similarity">
    <text evidence="1">Belongs to the bacterial solute-binding protein 5 family.</text>
</comment>
<dbReference type="GO" id="GO:1904680">
    <property type="term" value="F:peptide transmembrane transporter activity"/>
    <property type="evidence" value="ECO:0007669"/>
    <property type="project" value="TreeGrafter"/>
</dbReference>
<evidence type="ECO:0000256" key="2">
    <source>
        <dbReference type="ARBA" id="ARBA00022448"/>
    </source>
</evidence>
<dbReference type="AlphaFoldDB" id="A0A157T0N3"/>
<dbReference type="GeneID" id="27427633"/>
<feature type="domain" description="Solute-binding protein family 5" evidence="5">
    <location>
        <begin position="44"/>
        <end position="274"/>
    </location>
</feature>
<name>A0A157T0N3_SACSO</name>
<dbReference type="OrthoDB" id="194307at2157"/>
<dbReference type="PANTHER" id="PTHR30290">
    <property type="entry name" value="PERIPLASMIC BINDING COMPONENT OF ABC TRANSPORTER"/>
    <property type="match status" value="1"/>
</dbReference>
<dbReference type="Proteomes" id="UP000594632">
    <property type="component" value="Chromosome"/>
</dbReference>
<dbReference type="PATRIC" id="fig|2287.9.peg.1395"/>
<keyword evidence="4" id="KW-1133">Transmembrane helix</keyword>
<evidence type="ECO:0000259" key="5">
    <source>
        <dbReference type="Pfam" id="PF00496"/>
    </source>
</evidence>